<organism evidence="1 2">
    <name type="scientific">Pseudogracilibacillus auburnensis</name>
    <dbReference type="NCBI Taxonomy" id="1494959"/>
    <lineage>
        <taxon>Bacteria</taxon>
        <taxon>Bacillati</taxon>
        <taxon>Bacillota</taxon>
        <taxon>Bacilli</taxon>
        <taxon>Bacillales</taxon>
        <taxon>Bacillaceae</taxon>
        <taxon>Pseudogracilibacillus</taxon>
    </lineage>
</organism>
<protein>
    <submittedName>
        <fullName evidence="1">Uncharacterized protein</fullName>
    </submittedName>
</protein>
<dbReference type="AlphaFoldDB" id="A0A2V3VUG3"/>
<evidence type="ECO:0000313" key="2">
    <source>
        <dbReference type="Proteomes" id="UP000247978"/>
    </source>
</evidence>
<dbReference type="Proteomes" id="UP000247978">
    <property type="component" value="Unassembled WGS sequence"/>
</dbReference>
<dbReference type="EMBL" id="QJJQ01000010">
    <property type="protein sequence ID" value="PXW85562.1"/>
    <property type="molecule type" value="Genomic_DNA"/>
</dbReference>
<gene>
    <name evidence="1" type="ORF">DFR56_11062</name>
</gene>
<name>A0A2V3VUG3_9BACI</name>
<reference evidence="1 2" key="1">
    <citation type="submission" date="2018-05" db="EMBL/GenBank/DDBJ databases">
        <title>Genomic Encyclopedia of Type Strains, Phase IV (KMG-IV): sequencing the most valuable type-strain genomes for metagenomic binning, comparative biology and taxonomic classification.</title>
        <authorList>
            <person name="Goeker M."/>
        </authorList>
    </citation>
    <scope>NUCLEOTIDE SEQUENCE [LARGE SCALE GENOMIC DNA]</scope>
    <source>
        <strain evidence="1 2">DSM 28556</strain>
    </source>
</reference>
<accession>A0A2V3VUG3</accession>
<keyword evidence="2" id="KW-1185">Reference proteome</keyword>
<evidence type="ECO:0000313" key="1">
    <source>
        <dbReference type="EMBL" id="PXW85562.1"/>
    </source>
</evidence>
<proteinExistence type="predicted"/>
<sequence>MHLIEPYGTNKNCGNRSCTLSYLHSFVFTLPATSHYLHLSNIFLYFLPSMERLLLLDSLSYLPIANFIAMDCVSLNFHRLFSLTSNKKDEVEPTRRETFSLVKSYSLRKCRMHCKFCHNEHCFIRLNNIFCFKANNCRTFL</sequence>
<comment type="caution">
    <text evidence="1">The sequence shown here is derived from an EMBL/GenBank/DDBJ whole genome shotgun (WGS) entry which is preliminary data.</text>
</comment>